<evidence type="ECO:0000256" key="1">
    <source>
        <dbReference type="ARBA" id="ARBA00022741"/>
    </source>
</evidence>
<reference evidence="3" key="1">
    <citation type="submission" date="2022-08" db="EMBL/GenBank/DDBJ databases">
        <authorList>
            <person name="Gutierrez-Valencia J."/>
        </authorList>
    </citation>
    <scope>NUCLEOTIDE SEQUENCE</scope>
</reference>
<proteinExistence type="predicted"/>
<dbReference type="GO" id="GO:0005524">
    <property type="term" value="F:ATP binding"/>
    <property type="evidence" value="ECO:0007669"/>
    <property type="project" value="UniProtKB-KW"/>
</dbReference>
<organism evidence="3 4">
    <name type="scientific">Linum tenue</name>
    <dbReference type="NCBI Taxonomy" id="586396"/>
    <lineage>
        <taxon>Eukaryota</taxon>
        <taxon>Viridiplantae</taxon>
        <taxon>Streptophyta</taxon>
        <taxon>Embryophyta</taxon>
        <taxon>Tracheophyta</taxon>
        <taxon>Spermatophyta</taxon>
        <taxon>Magnoliopsida</taxon>
        <taxon>eudicotyledons</taxon>
        <taxon>Gunneridae</taxon>
        <taxon>Pentapetalae</taxon>
        <taxon>rosids</taxon>
        <taxon>fabids</taxon>
        <taxon>Malpighiales</taxon>
        <taxon>Linaceae</taxon>
        <taxon>Linum</taxon>
    </lineage>
</organism>
<dbReference type="GO" id="GO:0000307">
    <property type="term" value="C:cyclin-dependent protein kinase holoenzyme complex"/>
    <property type="evidence" value="ECO:0007669"/>
    <property type="project" value="TreeGrafter"/>
</dbReference>
<keyword evidence="1" id="KW-0547">Nucleotide-binding</keyword>
<protein>
    <submittedName>
        <fullName evidence="3">Uncharacterized protein</fullName>
    </submittedName>
</protein>
<gene>
    <name evidence="3" type="ORF">LITE_LOCUS21735</name>
</gene>
<dbReference type="InterPro" id="IPR011009">
    <property type="entry name" value="Kinase-like_dom_sf"/>
</dbReference>
<keyword evidence="4" id="KW-1185">Reference proteome</keyword>
<dbReference type="PANTHER" id="PTHR24056:SF221">
    <property type="entry name" value="OS02G0304500 PROTEIN"/>
    <property type="match status" value="1"/>
</dbReference>
<dbReference type="SUPFAM" id="SSF56112">
    <property type="entry name" value="Protein kinase-like (PK-like)"/>
    <property type="match status" value="1"/>
</dbReference>
<dbReference type="GO" id="GO:0032968">
    <property type="term" value="P:positive regulation of transcription elongation by RNA polymerase II"/>
    <property type="evidence" value="ECO:0007669"/>
    <property type="project" value="TreeGrafter"/>
</dbReference>
<evidence type="ECO:0000256" key="2">
    <source>
        <dbReference type="ARBA" id="ARBA00022840"/>
    </source>
</evidence>
<accession>A0AAV0L2D9</accession>
<evidence type="ECO:0000313" key="3">
    <source>
        <dbReference type="EMBL" id="CAI0428592.1"/>
    </source>
</evidence>
<sequence length="100" mass="11336">MFVGRPIMPGRTEVEQIHRIFKLCGSPAEDYWKIMRLPTSFRPPQHYKPTIKEAFKDLPPSSITLLSTLLSLNPSYRGTATSALQSQVTFNLIRSGPNFN</sequence>
<dbReference type="InterPro" id="IPR050108">
    <property type="entry name" value="CDK"/>
</dbReference>
<comment type="caution">
    <text evidence="3">The sequence shown here is derived from an EMBL/GenBank/DDBJ whole genome shotgun (WGS) entry which is preliminary data.</text>
</comment>
<dbReference type="PANTHER" id="PTHR24056">
    <property type="entry name" value="CELL DIVISION PROTEIN KINASE"/>
    <property type="match status" value="1"/>
</dbReference>
<dbReference type="AlphaFoldDB" id="A0AAV0L2D9"/>
<keyword evidence="2" id="KW-0067">ATP-binding</keyword>
<dbReference type="GO" id="GO:0008353">
    <property type="term" value="F:RNA polymerase II CTD heptapeptide repeat kinase activity"/>
    <property type="evidence" value="ECO:0007669"/>
    <property type="project" value="TreeGrafter"/>
</dbReference>
<dbReference type="GO" id="GO:0005634">
    <property type="term" value="C:nucleus"/>
    <property type="evidence" value="ECO:0007669"/>
    <property type="project" value="TreeGrafter"/>
</dbReference>
<evidence type="ECO:0000313" key="4">
    <source>
        <dbReference type="Proteomes" id="UP001154282"/>
    </source>
</evidence>
<dbReference type="EMBL" id="CAMGYJ010000006">
    <property type="protein sequence ID" value="CAI0428592.1"/>
    <property type="molecule type" value="Genomic_DNA"/>
</dbReference>
<name>A0AAV0L2D9_9ROSI</name>
<dbReference type="Gene3D" id="1.10.510.10">
    <property type="entry name" value="Transferase(Phosphotransferase) domain 1"/>
    <property type="match status" value="1"/>
</dbReference>
<dbReference type="Proteomes" id="UP001154282">
    <property type="component" value="Unassembled WGS sequence"/>
</dbReference>